<dbReference type="PANTHER" id="PTHR30250">
    <property type="entry name" value="PST FAMILY PREDICTED COLANIC ACID TRANSPORTER"/>
    <property type="match status" value="1"/>
</dbReference>
<evidence type="ECO:0000313" key="8">
    <source>
        <dbReference type="Proteomes" id="UP000677687"/>
    </source>
</evidence>
<feature type="transmembrane region" description="Helical" evidence="6">
    <location>
        <begin position="358"/>
        <end position="377"/>
    </location>
</feature>
<accession>A0A8T4L1T0</accession>
<keyword evidence="5 6" id="KW-0472">Membrane</keyword>
<evidence type="ECO:0000256" key="2">
    <source>
        <dbReference type="ARBA" id="ARBA00022475"/>
    </source>
</evidence>
<evidence type="ECO:0000256" key="6">
    <source>
        <dbReference type="SAM" id="Phobius"/>
    </source>
</evidence>
<dbReference type="Proteomes" id="UP000677687">
    <property type="component" value="Unassembled WGS sequence"/>
</dbReference>
<feature type="transmembrane region" description="Helical" evidence="6">
    <location>
        <begin position="39"/>
        <end position="61"/>
    </location>
</feature>
<evidence type="ECO:0000256" key="5">
    <source>
        <dbReference type="ARBA" id="ARBA00023136"/>
    </source>
</evidence>
<keyword evidence="4 6" id="KW-1133">Transmembrane helix</keyword>
<dbReference type="EMBL" id="JAGVWD010000005">
    <property type="protein sequence ID" value="MBS3057056.1"/>
    <property type="molecule type" value="Genomic_DNA"/>
</dbReference>
<comment type="caution">
    <text evidence="7">The sequence shown here is derived from an EMBL/GenBank/DDBJ whole genome shotgun (WGS) entry which is preliminary data.</text>
</comment>
<proteinExistence type="predicted"/>
<keyword evidence="3 6" id="KW-0812">Transmembrane</keyword>
<comment type="subcellular location">
    <subcellularLocation>
        <location evidence="1">Cell membrane</location>
        <topology evidence="1">Multi-pass membrane protein</topology>
    </subcellularLocation>
</comment>
<dbReference type="GO" id="GO:0005886">
    <property type="term" value="C:plasma membrane"/>
    <property type="evidence" value="ECO:0007669"/>
    <property type="project" value="UniProtKB-SubCell"/>
</dbReference>
<gene>
    <name evidence="7" type="ORF">J4415_00335</name>
</gene>
<organism evidence="7 8">
    <name type="scientific">Candidatus Iainarchaeum sp</name>
    <dbReference type="NCBI Taxonomy" id="3101447"/>
    <lineage>
        <taxon>Archaea</taxon>
        <taxon>Candidatus Iainarchaeota</taxon>
        <taxon>Candidatus Iainarchaeia</taxon>
        <taxon>Candidatus Iainarchaeales</taxon>
        <taxon>Candidatus Iainarchaeaceae</taxon>
        <taxon>Candidatus Iainarchaeum</taxon>
    </lineage>
</organism>
<reference evidence="7" key="2">
    <citation type="submission" date="2021-05" db="EMBL/GenBank/DDBJ databases">
        <title>Protein family content uncovers lineage relationships and bacterial pathway maintenance mechanisms in DPANN archaea.</title>
        <authorList>
            <person name="Castelle C.J."/>
            <person name="Meheust R."/>
            <person name="Jaffe A.L."/>
            <person name="Seitz K."/>
            <person name="Gong X."/>
            <person name="Baker B.J."/>
            <person name="Banfield J.F."/>
        </authorList>
    </citation>
    <scope>NUCLEOTIDE SEQUENCE</scope>
    <source>
        <strain evidence="7">RIFCSPHIGHO2_01_FULL_AR10_44_11</strain>
    </source>
</reference>
<feature type="transmembrane region" description="Helical" evidence="6">
    <location>
        <begin position="297"/>
        <end position="321"/>
    </location>
</feature>
<feature type="transmembrane region" description="Helical" evidence="6">
    <location>
        <begin position="113"/>
        <end position="138"/>
    </location>
</feature>
<feature type="transmembrane region" description="Helical" evidence="6">
    <location>
        <begin position="327"/>
        <end position="346"/>
    </location>
</feature>
<keyword evidence="2" id="KW-1003">Cell membrane</keyword>
<feature type="transmembrane region" description="Helical" evidence="6">
    <location>
        <begin position="150"/>
        <end position="169"/>
    </location>
</feature>
<sequence>MSSIEKGTLYVVISRLYFFLIGYIIYIALARFLLTPEQFGNYAIVIALVSIIVAVLASGIEQSISKFVAEKHELAYAIKRKALVALGAISLAASIAFFLLAKPIAFLLNDLSLAPLIEISAASIFLFSIYSVCTGCLNGLKDFGKYSLMAIIYNTFKALFILGFAFIGYGLFGAITGYVVAAFFALVAALLIARFEKKEMPFAFSKLLKFALPVTMFAAVINLWTDIDLFAVKAFSPVAEAALLSGYYAAATTISKLPQMIVVAFAAVLFPLVSGASAQNDARKAKFYISSALRYSLLVLVPIVFLFSSTAEQLIVLVYSAKYAQGAIALQILPFAIAFFSLFLVLATSIMSSGKPKIATGIAALMLALGFALNYAFIPVYGIAGAAFAALISMFLGFCIAAVCICKEFGVLMSAISAAKIIVAGIIVYALSISFEVSGMLLVAKYLALVALYAAILFAIREINAQDRAVLFNMLRRKAH</sequence>
<feature type="transmembrane region" description="Helical" evidence="6">
    <location>
        <begin position="437"/>
        <end position="460"/>
    </location>
</feature>
<protein>
    <submittedName>
        <fullName evidence="7">Oligosaccharide flippase family protein</fullName>
    </submittedName>
</protein>
<feature type="transmembrane region" description="Helical" evidence="6">
    <location>
        <begin position="207"/>
        <end position="225"/>
    </location>
</feature>
<feature type="transmembrane region" description="Helical" evidence="6">
    <location>
        <begin position="383"/>
        <end position="404"/>
    </location>
</feature>
<evidence type="ECO:0000256" key="3">
    <source>
        <dbReference type="ARBA" id="ARBA00022692"/>
    </source>
</evidence>
<evidence type="ECO:0000256" key="1">
    <source>
        <dbReference type="ARBA" id="ARBA00004651"/>
    </source>
</evidence>
<evidence type="ECO:0000313" key="7">
    <source>
        <dbReference type="EMBL" id="MBS3057056.1"/>
    </source>
</evidence>
<dbReference type="AlphaFoldDB" id="A0A8T4L1T0"/>
<dbReference type="Pfam" id="PF13440">
    <property type="entry name" value="Polysacc_synt_3"/>
    <property type="match status" value="1"/>
</dbReference>
<name>A0A8T4L1T0_9ARCH</name>
<feature type="transmembrane region" description="Helical" evidence="6">
    <location>
        <begin position="175"/>
        <end position="195"/>
    </location>
</feature>
<dbReference type="PANTHER" id="PTHR30250:SF11">
    <property type="entry name" value="O-ANTIGEN TRANSPORTER-RELATED"/>
    <property type="match status" value="1"/>
</dbReference>
<evidence type="ECO:0000256" key="4">
    <source>
        <dbReference type="ARBA" id="ARBA00022989"/>
    </source>
</evidence>
<feature type="transmembrane region" description="Helical" evidence="6">
    <location>
        <begin position="257"/>
        <end position="276"/>
    </location>
</feature>
<reference evidence="7" key="1">
    <citation type="submission" date="2021-03" db="EMBL/GenBank/DDBJ databases">
        <authorList>
            <person name="Jaffe A."/>
        </authorList>
    </citation>
    <scope>NUCLEOTIDE SEQUENCE</scope>
    <source>
        <strain evidence="7">RIFCSPHIGHO2_01_FULL_AR10_44_11</strain>
    </source>
</reference>
<feature type="transmembrane region" description="Helical" evidence="6">
    <location>
        <begin position="82"/>
        <end position="101"/>
    </location>
</feature>
<feature type="transmembrane region" description="Helical" evidence="6">
    <location>
        <begin position="12"/>
        <end position="33"/>
    </location>
</feature>
<dbReference type="InterPro" id="IPR050833">
    <property type="entry name" value="Poly_Biosynth_Transport"/>
</dbReference>
<feature type="transmembrane region" description="Helical" evidence="6">
    <location>
        <begin position="411"/>
        <end position="431"/>
    </location>
</feature>